<dbReference type="AlphaFoldDB" id="A0A268NZ75"/>
<dbReference type="Proteomes" id="UP000216207">
    <property type="component" value="Unassembled WGS sequence"/>
</dbReference>
<dbReference type="Pfam" id="PF01266">
    <property type="entry name" value="DAO"/>
    <property type="match status" value="1"/>
</dbReference>
<feature type="domain" description="Rieske" evidence="6">
    <location>
        <begin position="421"/>
        <end position="505"/>
    </location>
</feature>
<dbReference type="GO" id="GO:0051537">
    <property type="term" value="F:2 iron, 2 sulfur cluster binding"/>
    <property type="evidence" value="ECO:0007669"/>
    <property type="project" value="UniProtKB-KW"/>
</dbReference>
<dbReference type="GO" id="GO:0016705">
    <property type="term" value="F:oxidoreductase activity, acting on paired donors, with incorporation or reduction of molecular oxygen"/>
    <property type="evidence" value="ECO:0007669"/>
    <property type="project" value="UniProtKB-ARBA"/>
</dbReference>
<dbReference type="PANTHER" id="PTHR13847">
    <property type="entry name" value="SARCOSINE DEHYDROGENASE-RELATED"/>
    <property type="match status" value="1"/>
</dbReference>
<evidence type="ECO:0000256" key="4">
    <source>
        <dbReference type="ARBA" id="ARBA00023014"/>
    </source>
</evidence>
<dbReference type="Gene3D" id="3.50.50.60">
    <property type="entry name" value="FAD/NAD(P)-binding domain"/>
    <property type="match status" value="1"/>
</dbReference>
<dbReference type="GO" id="GO:0005737">
    <property type="term" value="C:cytoplasm"/>
    <property type="evidence" value="ECO:0007669"/>
    <property type="project" value="TreeGrafter"/>
</dbReference>
<name>A0A268NZ75_SHOCL</name>
<dbReference type="EMBL" id="NPCC01000012">
    <property type="protein sequence ID" value="PAE88796.1"/>
    <property type="molecule type" value="Genomic_DNA"/>
</dbReference>
<dbReference type="InterPro" id="IPR036922">
    <property type="entry name" value="Rieske_2Fe-2S_sf"/>
</dbReference>
<keyword evidence="5" id="KW-1015">Disulfide bond</keyword>
<dbReference type="PROSITE" id="PS51296">
    <property type="entry name" value="RIESKE"/>
    <property type="match status" value="1"/>
</dbReference>
<evidence type="ECO:0000259" key="6">
    <source>
        <dbReference type="PROSITE" id="PS51296"/>
    </source>
</evidence>
<gene>
    <name evidence="7" type="ORF">CHH72_10490</name>
</gene>
<reference evidence="7 8" key="1">
    <citation type="submission" date="2017-07" db="EMBL/GenBank/DDBJ databases">
        <title>Isolation and whole genome analysis of endospore-forming bacteria from heroin.</title>
        <authorList>
            <person name="Kalinowski J."/>
            <person name="Ahrens B."/>
            <person name="Al-Dilaimi A."/>
            <person name="Winkler A."/>
            <person name="Wibberg D."/>
            <person name="Schleenbecker U."/>
            <person name="Ruckert C."/>
            <person name="Wolfel R."/>
            <person name="Grass G."/>
        </authorList>
    </citation>
    <scope>NUCLEOTIDE SEQUENCE [LARGE SCALE GENOMIC DNA]</scope>
    <source>
        <strain evidence="7 8">7539</strain>
    </source>
</reference>
<dbReference type="InterPro" id="IPR038010">
    <property type="entry name" value="YhfW_C"/>
</dbReference>
<proteinExistence type="predicted"/>
<dbReference type="InterPro" id="IPR017941">
    <property type="entry name" value="Rieske_2Fe-2S"/>
</dbReference>
<dbReference type="CDD" id="cd03477">
    <property type="entry name" value="Rieske_YhfW_C"/>
    <property type="match status" value="1"/>
</dbReference>
<dbReference type="Gene3D" id="3.30.9.10">
    <property type="entry name" value="D-Amino Acid Oxidase, subunit A, domain 2"/>
    <property type="match status" value="1"/>
</dbReference>
<dbReference type="InterPro" id="IPR036188">
    <property type="entry name" value="FAD/NAD-bd_sf"/>
</dbReference>
<accession>A0A268NZ75</accession>
<evidence type="ECO:0000256" key="1">
    <source>
        <dbReference type="ARBA" id="ARBA00022714"/>
    </source>
</evidence>
<keyword evidence="2" id="KW-0479">Metal-binding</keyword>
<dbReference type="RefSeq" id="WP_063608961.1">
    <property type="nucleotide sequence ID" value="NZ_BOQS01000006.1"/>
</dbReference>
<keyword evidence="4" id="KW-0411">Iron-sulfur</keyword>
<dbReference type="SUPFAM" id="SSF50022">
    <property type="entry name" value="ISP domain"/>
    <property type="match status" value="1"/>
</dbReference>
<dbReference type="InterPro" id="IPR005805">
    <property type="entry name" value="Rieske_Fe-S_prot_C"/>
</dbReference>
<dbReference type="FunFam" id="2.102.10.10:FF:000014">
    <property type="entry name" value="Oxidoreductase, FAD dependent"/>
    <property type="match status" value="1"/>
</dbReference>
<protein>
    <submittedName>
        <fullName evidence="7">(2Fe-2S)-binding protein</fullName>
    </submittedName>
</protein>
<dbReference type="PRINTS" id="PR00162">
    <property type="entry name" value="RIESKE"/>
</dbReference>
<keyword evidence="3" id="KW-0408">Iron</keyword>
<evidence type="ECO:0000313" key="8">
    <source>
        <dbReference type="Proteomes" id="UP000216207"/>
    </source>
</evidence>
<dbReference type="Gene3D" id="2.102.10.10">
    <property type="entry name" value="Rieske [2Fe-2S] iron-sulphur domain"/>
    <property type="match status" value="1"/>
</dbReference>
<evidence type="ECO:0000256" key="3">
    <source>
        <dbReference type="ARBA" id="ARBA00023004"/>
    </source>
</evidence>
<dbReference type="InterPro" id="IPR006076">
    <property type="entry name" value="FAD-dep_OxRdtase"/>
</dbReference>
<sequence>MSEQQLNLGSVWQKVDFPNFPALQEDIEVDVAIAGGGLTGITTAYLLTEAGKKVAVLDATKIGGGTTGHTTAKITAQHDVIYHEFLSHIGEEQTKLYYKAQDEAISWMRNLVTNQNIECDFQDEDHYLYATTHHGEHKLKRELEAYKQLGIPGEWLTSLPIDLEIRAALRLKGQARFHPLQYLAYLCQKIAEKGGLIYENTVCEKVVQGNDKRPAIQTRGGAKATAKKVVAATHFPFADGGGLYMTRLRADRSYVVAGTYAKPWPGGMYLSVDQTSRSLRSATINGEEMILVGGEGHKAGQGMNALKHYEAVKQFATETLEGFTQEDQWATQDLITLDKLPYIGQLSALQPDVLVATGFRKWGMTNSAVAAHVLCDLIVDGNSLYSQLFKPSRFHADPSIRFFLKENADVAKHLLRGKLHQDIEHVEELEAGEGAVIDKDGERVGAYRDKDGTLHLVDTTCTHMGCEVNWNHADNTWDCPCHGSRFSYTGDVIEGPAKKPLGKKE</sequence>
<comment type="caution">
    <text evidence="7">The sequence shown here is derived from an EMBL/GenBank/DDBJ whole genome shotgun (WGS) entry which is preliminary data.</text>
</comment>
<dbReference type="GO" id="GO:0046872">
    <property type="term" value="F:metal ion binding"/>
    <property type="evidence" value="ECO:0007669"/>
    <property type="project" value="UniProtKB-KW"/>
</dbReference>
<organism evidence="7 8">
    <name type="scientific">Shouchella clausii</name>
    <name type="common">Alkalihalobacillus clausii</name>
    <dbReference type="NCBI Taxonomy" id="79880"/>
    <lineage>
        <taxon>Bacteria</taxon>
        <taxon>Bacillati</taxon>
        <taxon>Bacillota</taxon>
        <taxon>Bacilli</taxon>
        <taxon>Bacillales</taxon>
        <taxon>Bacillaceae</taxon>
        <taxon>Shouchella</taxon>
    </lineage>
</organism>
<keyword evidence="1" id="KW-0001">2Fe-2S</keyword>
<dbReference type="PANTHER" id="PTHR13847:SF274">
    <property type="entry name" value="RIESKE 2FE-2S IRON-SULFUR PROTEIN YHFW-RELATED"/>
    <property type="match status" value="1"/>
</dbReference>
<dbReference type="Pfam" id="PF00355">
    <property type="entry name" value="Rieske"/>
    <property type="match status" value="1"/>
</dbReference>
<dbReference type="GO" id="GO:0004497">
    <property type="term" value="F:monooxygenase activity"/>
    <property type="evidence" value="ECO:0007669"/>
    <property type="project" value="UniProtKB-ARBA"/>
</dbReference>
<evidence type="ECO:0000256" key="5">
    <source>
        <dbReference type="ARBA" id="ARBA00023157"/>
    </source>
</evidence>
<evidence type="ECO:0000256" key="2">
    <source>
        <dbReference type="ARBA" id="ARBA00022723"/>
    </source>
</evidence>
<dbReference type="GO" id="GO:0016020">
    <property type="term" value="C:membrane"/>
    <property type="evidence" value="ECO:0007669"/>
    <property type="project" value="InterPro"/>
</dbReference>
<dbReference type="SUPFAM" id="SSF51905">
    <property type="entry name" value="FAD/NAD(P)-binding domain"/>
    <property type="match status" value="1"/>
</dbReference>
<evidence type="ECO:0000313" key="7">
    <source>
        <dbReference type="EMBL" id="PAE88796.1"/>
    </source>
</evidence>